<dbReference type="Gene3D" id="3.40.228.10">
    <property type="entry name" value="Dimethylsulfoxide Reductase, domain 2"/>
    <property type="match status" value="1"/>
</dbReference>
<organism evidence="2 3">
    <name type="scientific">Providencia rettgeri</name>
    <dbReference type="NCBI Taxonomy" id="587"/>
    <lineage>
        <taxon>Bacteria</taxon>
        <taxon>Pseudomonadati</taxon>
        <taxon>Pseudomonadota</taxon>
        <taxon>Gammaproteobacteria</taxon>
        <taxon>Enterobacterales</taxon>
        <taxon>Morganellaceae</taxon>
        <taxon>Providencia</taxon>
    </lineage>
</organism>
<evidence type="ECO:0000313" key="2">
    <source>
        <dbReference type="EMBL" id="SUC30347.1"/>
    </source>
</evidence>
<protein>
    <submittedName>
        <fullName evidence="2">Trimethylamine-N-oxide reductase 1</fullName>
        <ecNumber evidence="2">1.7.2.3</ecNumber>
    </submittedName>
</protein>
<keyword evidence="2" id="KW-0560">Oxidoreductase</keyword>
<sequence length="107" mass="12206">MNNKPSWPLVLKNSKTIVLWGSDLIKNQQANWWCPDHDVYEYYEQLKAKAANGEIKVISIDPIITSTHDYLGRANVQHIAINPQADVPLQLAIATRFTLKTYMIKPS</sequence>
<dbReference type="Pfam" id="PF00384">
    <property type="entry name" value="Molybdopterin"/>
    <property type="match status" value="1"/>
</dbReference>
<accession>A0A379FNW1</accession>
<dbReference type="PANTHER" id="PTHR43742">
    <property type="entry name" value="TRIMETHYLAMINE-N-OXIDE REDUCTASE"/>
    <property type="match status" value="1"/>
</dbReference>
<reference evidence="2 3" key="1">
    <citation type="submission" date="2018-06" db="EMBL/GenBank/DDBJ databases">
        <authorList>
            <consortium name="Pathogen Informatics"/>
            <person name="Doyle S."/>
        </authorList>
    </citation>
    <scope>NUCLEOTIDE SEQUENCE [LARGE SCALE GENOMIC DNA]</scope>
    <source>
        <strain evidence="2 3">NCTC11801</strain>
    </source>
</reference>
<dbReference type="Proteomes" id="UP000254208">
    <property type="component" value="Unassembled WGS sequence"/>
</dbReference>
<evidence type="ECO:0000313" key="3">
    <source>
        <dbReference type="Proteomes" id="UP000254208"/>
    </source>
</evidence>
<dbReference type="GO" id="GO:0009055">
    <property type="term" value="F:electron transfer activity"/>
    <property type="evidence" value="ECO:0007669"/>
    <property type="project" value="TreeGrafter"/>
</dbReference>
<dbReference type="GO" id="GO:0030151">
    <property type="term" value="F:molybdenum ion binding"/>
    <property type="evidence" value="ECO:0007669"/>
    <property type="project" value="TreeGrafter"/>
</dbReference>
<name>A0A379FNW1_PRORE</name>
<dbReference type="GO" id="GO:0030288">
    <property type="term" value="C:outer membrane-bounded periplasmic space"/>
    <property type="evidence" value="ECO:0007669"/>
    <property type="project" value="TreeGrafter"/>
</dbReference>
<gene>
    <name evidence="2" type="primary">torA_2</name>
    <name evidence="2" type="ORF">NCTC11801_01273</name>
</gene>
<dbReference type="SUPFAM" id="SSF53706">
    <property type="entry name" value="Formate dehydrogenase/DMSO reductase, domains 1-3"/>
    <property type="match status" value="1"/>
</dbReference>
<dbReference type="GO" id="GO:0050626">
    <property type="term" value="F:trimethylamine-N-oxide reductase (cytochrome c) activity"/>
    <property type="evidence" value="ECO:0007669"/>
    <property type="project" value="UniProtKB-EC"/>
</dbReference>
<dbReference type="AlphaFoldDB" id="A0A379FNW1"/>
<dbReference type="InterPro" id="IPR050612">
    <property type="entry name" value="Prok_Mopterin_Oxidored"/>
</dbReference>
<evidence type="ECO:0000259" key="1">
    <source>
        <dbReference type="Pfam" id="PF00384"/>
    </source>
</evidence>
<feature type="domain" description="Molybdopterin oxidoreductase" evidence="1">
    <location>
        <begin position="6"/>
        <end position="97"/>
    </location>
</feature>
<dbReference type="GO" id="GO:0009061">
    <property type="term" value="P:anaerobic respiration"/>
    <property type="evidence" value="ECO:0007669"/>
    <property type="project" value="TreeGrafter"/>
</dbReference>
<dbReference type="EMBL" id="UGTZ01000001">
    <property type="protein sequence ID" value="SUC30347.1"/>
    <property type="molecule type" value="Genomic_DNA"/>
</dbReference>
<dbReference type="EC" id="1.7.2.3" evidence="2"/>
<proteinExistence type="predicted"/>
<dbReference type="InterPro" id="IPR006656">
    <property type="entry name" value="Mopterin_OxRdtase"/>
</dbReference>
<dbReference type="PANTHER" id="PTHR43742:SF4">
    <property type="entry name" value="TRIMETHYLAMINE-N-OXIDE REDUCTASE 1"/>
    <property type="match status" value="1"/>
</dbReference>